<organism evidence="2 3">
    <name type="scientific">Candidatus Woesebacteria bacterium RBG_13_34_9</name>
    <dbReference type="NCBI Taxonomy" id="1802477"/>
    <lineage>
        <taxon>Bacteria</taxon>
        <taxon>Candidatus Woeseibacteriota</taxon>
    </lineage>
</organism>
<dbReference type="PANTHER" id="PTHR45919:SF1">
    <property type="entry name" value="GDP-MAN:MAN(3)GLCNAC(2)-PP-DOL ALPHA-1,2-MANNOSYLTRANSFERASE"/>
    <property type="match status" value="1"/>
</dbReference>
<comment type="caution">
    <text evidence="2">The sequence shown here is derived from an EMBL/GenBank/DDBJ whole genome shotgun (WGS) entry which is preliminary data.</text>
</comment>
<evidence type="ECO:0000313" key="3">
    <source>
        <dbReference type="Proteomes" id="UP000179219"/>
    </source>
</evidence>
<dbReference type="Pfam" id="PF00534">
    <property type="entry name" value="Glycos_transf_1"/>
    <property type="match status" value="1"/>
</dbReference>
<gene>
    <name evidence="2" type="ORF">A2159_02080</name>
</gene>
<dbReference type="Proteomes" id="UP000179219">
    <property type="component" value="Unassembled WGS sequence"/>
</dbReference>
<dbReference type="GO" id="GO:0016020">
    <property type="term" value="C:membrane"/>
    <property type="evidence" value="ECO:0007669"/>
    <property type="project" value="TreeGrafter"/>
</dbReference>
<name>A0A1F7X3R9_9BACT</name>
<evidence type="ECO:0000313" key="2">
    <source>
        <dbReference type="EMBL" id="OGM08955.1"/>
    </source>
</evidence>
<dbReference type="PANTHER" id="PTHR45919">
    <property type="entry name" value="GDP-MAN:MAN(3)GLCNAC(2)-PP-DOL ALPHA-1,2-MANNOSYLTRANSFERASE"/>
    <property type="match status" value="1"/>
</dbReference>
<proteinExistence type="predicted"/>
<feature type="domain" description="Glycosyl transferase family 1" evidence="1">
    <location>
        <begin position="146"/>
        <end position="314"/>
    </location>
</feature>
<dbReference type="EMBL" id="MGFP01000035">
    <property type="protein sequence ID" value="OGM08955.1"/>
    <property type="molecule type" value="Genomic_DNA"/>
</dbReference>
<dbReference type="GO" id="GO:0006487">
    <property type="term" value="P:protein N-linked glycosylation"/>
    <property type="evidence" value="ECO:0007669"/>
    <property type="project" value="TreeGrafter"/>
</dbReference>
<dbReference type="AlphaFoldDB" id="A0A1F7X3R9"/>
<sequence length="342" mass="38940">MRAAIYNPYLDTLGGGERYTLVFANVLQKIGYEVYIQWNNDSILERIEQRFGLNTNGIKIVKNIKRGDGYDFCFWISDGSIPLLRARKNILHFQIPFMHVSGRSLINKMKLFRINAVICNSNFTKNIIDSEYGIDSIVIYPPVDIDKIKPKKKRNIILSVGRFSQLTQAKRQDVLVEVFKILLKRGLTGWKLILAGGTEVGADKNFFKLKKAVAGYPIEIIENPKYKDLIKLYSSAKLFWSASGYDINENTDPQKVEHFGITIVEAMSAGAVPLVFNAGGHKEIVKEGLNGYLWSSKSDLLKKTINLINKRNDLIEISQNAVIKSNDFGYERFYEEVSKIIR</sequence>
<evidence type="ECO:0000259" key="1">
    <source>
        <dbReference type="Pfam" id="PF00534"/>
    </source>
</evidence>
<dbReference type="SUPFAM" id="SSF53756">
    <property type="entry name" value="UDP-Glycosyltransferase/glycogen phosphorylase"/>
    <property type="match status" value="1"/>
</dbReference>
<protein>
    <recommendedName>
        <fullName evidence="1">Glycosyl transferase family 1 domain-containing protein</fullName>
    </recommendedName>
</protein>
<accession>A0A1F7X3R9</accession>
<dbReference type="GO" id="GO:0004377">
    <property type="term" value="F:GDP-Man:Man(3)GlcNAc(2)-PP-Dol alpha-1,2-mannosyltransferase activity"/>
    <property type="evidence" value="ECO:0007669"/>
    <property type="project" value="InterPro"/>
</dbReference>
<dbReference type="Gene3D" id="3.40.50.2000">
    <property type="entry name" value="Glycogen Phosphorylase B"/>
    <property type="match status" value="1"/>
</dbReference>
<reference evidence="2 3" key="1">
    <citation type="journal article" date="2016" name="Nat. Commun.">
        <title>Thousands of microbial genomes shed light on interconnected biogeochemical processes in an aquifer system.</title>
        <authorList>
            <person name="Anantharaman K."/>
            <person name="Brown C.T."/>
            <person name="Hug L.A."/>
            <person name="Sharon I."/>
            <person name="Castelle C.J."/>
            <person name="Probst A.J."/>
            <person name="Thomas B.C."/>
            <person name="Singh A."/>
            <person name="Wilkins M.J."/>
            <person name="Karaoz U."/>
            <person name="Brodie E.L."/>
            <person name="Williams K.H."/>
            <person name="Hubbard S.S."/>
            <person name="Banfield J.F."/>
        </authorList>
    </citation>
    <scope>NUCLEOTIDE SEQUENCE [LARGE SCALE GENOMIC DNA]</scope>
</reference>
<dbReference type="InterPro" id="IPR001296">
    <property type="entry name" value="Glyco_trans_1"/>
</dbReference>
<dbReference type="InterPro" id="IPR038013">
    <property type="entry name" value="ALG11"/>
</dbReference>
<dbReference type="CDD" id="cd03801">
    <property type="entry name" value="GT4_PimA-like"/>
    <property type="match status" value="1"/>
</dbReference>